<gene>
    <name evidence="1" type="ORF">SEA_OMAR_22</name>
</gene>
<evidence type="ECO:0000313" key="2">
    <source>
        <dbReference type="Proteomes" id="UP000241892"/>
    </source>
</evidence>
<dbReference type="EMBL" id="MG593802">
    <property type="protein sequence ID" value="AUG87206.1"/>
    <property type="molecule type" value="Genomic_DNA"/>
</dbReference>
<sequence length="101" mass="10352">MANTPKRLHRGNSTTTQTVVYTVPSATTTIVTNIVISNSSTSANTVLIRLGGTTIVPNTAIPGNGIFTLDVTQVLDAGNTIDVQASSTTLGIHISGVEVTA</sequence>
<accession>A0A2H5BLJ6</accession>
<evidence type="ECO:0000313" key="1">
    <source>
        <dbReference type="EMBL" id="AUG87206.1"/>
    </source>
</evidence>
<protein>
    <submittedName>
        <fullName evidence="1">Uncharacterized protein</fullName>
    </submittedName>
</protein>
<organism evidence="1 2">
    <name type="scientific">Streptomyces phage Omar</name>
    <dbReference type="NCBI Taxonomy" id="2059882"/>
    <lineage>
        <taxon>Viruses</taxon>
        <taxon>Duplodnaviria</taxon>
        <taxon>Heunggongvirae</taxon>
        <taxon>Uroviricota</taxon>
        <taxon>Caudoviricetes</taxon>
        <taxon>Arquatrovirinae</taxon>
        <taxon>Omarvirus</taxon>
        <taxon>Omarvirus omar</taxon>
    </lineage>
</organism>
<dbReference type="Proteomes" id="UP000241892">
    <property type="component" value="Segment"/>
</dbReference>
<name>A0A2H5BLJ6_9CAUD</name>
<reference evidence="2" key="1">
    <citation type="submission" date="2017-11" db="EMBL/GenBank/DDBJ databases">
        <authorList>
            <person name="Han C.G."/>
        </authorList>
    </citation>
    <scope>NUCLEOTIDE SEQUENCE [LARGE SCALE GENOMIC DNA]</scope>
</reference>
<proteinExistence type="predicted"/>
<keyword evidence="2" id="KW-1185">Reference proteome</keyword>